<dbReference type="Pfam" id="PF01195">
    <property type="entry name" value="Pept_tRNA_hydro"/>
    <property type="match status" value="1"/>
</dbReference>
<name>A0A0G1WF31_9BACT</name>
<evidence type="ECO:0000256" key="1">
    <source>
        <dbReference type="ARBA" id="ARBA00013260"/>
    </source>
</evidence>
<dbReference type="CDD" id="cd00462">
    <property type="entry name" value="PTH"/>
    <property type="match status" value="1"/>
</dbReference>
<dbReference type="PROSITE" id="PS01195">
    <property type="entry name" value="PEPT_TRNA_HYDROL_1"/>
    <property type="match status" value="1"/>
</dbReference>
<evidence type="ECO:0000313" key="11">
    <source>
        <dbReference type="Proteomes" id="UP000033982"/>
    </source>
</evidence>
<feature type="binding site" evidence="7">
    <location>
        <position position="14"/>
    </location>
    <ligand>
        <name>tRNA</name>
        <dbReference type="ChEBI" id="CHEBI:17843"/>
    </ligand>
</feature>
<dbReference type="InterPro" id="IPR036416">
    <property type="entry name" value="Pept_tRNA_hydro_sf"/>
</dbReference>
<dbReference type="NCBIfam" id="TIGR00447">
    <property type="entry name" value="pth"/>
    <property type="match status" value="1"/>
</dbReference>
<dbReference type="GO" id="GO:0000049">
    <property type="term" value="F:tRNA binding"/>
    <property type="evidence" value="ECO:0007669"/>
    <property type="project" value="UniProtKB-UniRule"/>
</dbReference>
<reference evidence="10 11" key="1">
    <citation type="journal article" date="2015" name="Nature">
        <title>rRNA introns, odd ribosomes, and small enigmatic genomes across a large radiation of phyla.</title>
        <authorList>
            <person name="Brown C.T."/>
            <person name="Hug L.A."/>
            <person name="Thomas B.C."/>
            <person name="Sharon I."/>
            <person name="Castelle C.J."/>
            <person name="Singh A."/>
            <person name="Wilkins M.J."/>
            <person name="Williams K.H."/>
            <person name="Banfield J.F."/>
        </authorList>
    </citation>
    <scope>NUCLEOTIDE SEQUENCE [LARGE SCALE GENOMIC DNA]</scope>
</reference>
<dbReference type="InterPro" id="IPR001328">
    <property type="entry name" value="Pept_tRNA_hydro"/>
</dbReference>
<evidence type="ECO:0000256" key="2">
    <source>
        <dbReference type="ARBA" id="ARBA00022555"/>
    </source>
</evidence>
<dbReference type="FunFam" id="3.40.50.1470:FF:000001">
    <property type="entry name" value="Peptidyl-tRNA hydrolase"/>
    <property type="match status" value="1"/>
</dbReference>
<dbReference type="EC" id="3.1.1.29" evidence="1 7"/>
<proteinExistence type="inferred from homology"/>
<dbReference type="AlphaFoldDB" id="A0A0G1WF31"/>
<dbReference type="Gene3D" id="3.40.50.1470">
    <property type="entry name" value="Peptidyl-tRNA hydrolase"/>
    <property type="match status" value="1"/>
</dbReference>
<dbReference type="GO" id="GO:0072344">
    <property type="term" value="P:rescue of stalled ribosome"/>
    <property type="evidence" value="ECO:0007669"/>
    <property type="project" value="UniProtKB-UniRule"/>
</dbReference>
<comment type="subcellular location">
    <subcellularLocation>
        <location evidence="7">Cytoplasm</location>
    </subcellularLocation>
</comment>
<dbReference type="PATRIC" id="fig|1619043.3.peg.196"/>
<keyword evidence="4 7" id="KW-0694">RNA-binding</keyword>
<dbReference type="GO" id="GO:0006515">
    <property type="term" value="P:protein quality control for misfolded or incompletely synthesized proteins"/>
    <property type="evidence" value="ECO:0007669"/>
    <property type="project" value="UniProtKB-UniRule"/>
</dbReference>
<feature type="site" description="Stabilizes the basic form of H active site to accept a proton" evidence="7">
    <location>
        <position position="94"/>
    </location>
</feature>
<comment type="caution">
    <text evidence="7">Lacks conserved residue(s) required for the propagation of feature annotation.</text>
</comment>
<comment type="subunit">
    <text evidence="7">Monomer.</text>
</comment>
<comment type="similarity">
    <text evidence="5 7 9">Belongs to the PTH family.</text>
</comment>
<evidence type="ECO:0000256" key="6">
    <source>
        <dbReference type="ARBA" id="ARBA00050038"/>
    </source>
</evidence>
<evidence type="ECO:0000256" key="4">
    <source>
        <dbReference type="ARBA" id="ARBA00022884"/>
    </source>
</evidence>
<feature type="binding site" evidence="7">
    <location>
        <position position="67"/>
    </location>
    <ligand>
        <name>tRNA</name>
        <dbReference type="ChEBI" id="CHEBI:17843"/>
    </ligand>
</feature>
<evidence type="ECO:0000256" key="8">
    <source>
        <dbReference type="RuleBase" id="RU000673"/>
    </source>
</evidence>
<feature type="binding site" evidence="7">
    <location>
        <position position="69"/>
    </location>
    <ligand>
        <name>tRNA</name>
        <dbReference type="ChEBI" id="CHEBI:17843"/>
    </ligand>
</feature>
<dbReference type="EMBL" id="LCQN01000004">
    <property type="protein sequence ID" value="KKW17406.1"/>
    <property type="molecule type" value="Genomic_DNA"/>
</dbReference>
<keyword evidence="7" id="KW-0963">Cytoplasm</keyword>
<evidence type="ECO:0000256" key="3">
    <source>
        <dbReference type="ARBA" id="ARBA00022801"/>
    </source>
</evidence>
<accession>A0A0G1WF31</accession>
<dbReference type="HAMAP" id="MF_00083">
    <property type="entry name" value="Pept_tRNA_hydro_bact"/>
    <property type="match status" value="1"/>
</dbReference>
<protein>
    <recommendedName>
        <fullName evidence="6 7">Peptidyl-tRNA hydrolase</fullName>
        <shortName evidence="7">Pth</shortName>
        <ecNumber evidence="1 7">3.1.1.29</ecNumber>
    </recommendedName>
</protein>
<comment type="function">
    <text evidence="7">Hydrolyzes ribosome-free peptidyl-tRNAs (with 1 or more amino acids incorporated), which drop off the ribosome during protein synthesis, or as a result of ribosome stalling.</text>
</comment>
<dbReference type="GO" id="GO:0005737">
    <property type="term" value="C:cytoplasm"/>
    <property type="evidence" value="ECO:0007669"/>
    <property type="project" value="UniProtKB-SubCell"/>
</dbReference>
<evidence type="ECO:0000313" key="10">
    <source>
        <dbReference type="EMBL" id="KKW17406.1"/>
    </source>
</evidence>
<feature type="site" description="Discriminates between blocked and unblocked aminoacyl-tRNA" evidence="7">
    <location>
        <position position="9"/>
    </location>
</feature>
<evidence type="ECO:0000256" key="5">
    <source>
        <dbReference type="ARBA" id="ARBA00038063"/>
    </source>
</evidence>
<gene>
    <name evidence="7" type="primary">pth</name>
    <name evidence="10" type="ORF">UY58_C0004G0030</name>
</gene>
<comment type="caution">
    <text evidence="10">The sequence shown here is derived from an EMBL/GenBank/DDBJ whole genome shotgun (WGS) entry which is preliminary data.</text>
</comment>
<evidence type="ECO:0000256" key="9">
    <source>
        <dbReference type="RuleBase" id="RU004320"/>
    </source>
</evidence>
<keyword evidence="3 7" id="KW-0378">Hydrolase</keyword>
<dbReference type="SUPFAM" id="SSF53178">
    <property type="entry name" value="Peptidyl-tRNA hydrolase-like"/>
    <property type="match status" value="1"/>
</dbReference>
<dbReference type="GO" id="GO:0004045">
    <property type="term" value="F:peptidyl-tRNA hydrolase activity"/>
    <property type="evidence" value="ECO:0007669"/>
    <property type="project" value="UniProtKB-UniRule"/>
</dbReference>
<comment type="function">
    <text evidence="7">Catalyzes the release of premature peptidyl moieties from peptidyl-tRNA molecules trapped in stalled 50S ribosomal subunits, and thus maintains levels of free tRNAs and 50S ribosomes.</text>
</comment>
<dbReference type="PANTHER" id="PTHR17224">
    <property type="entry name" value="PEPTIDYL-TRNA HYDROLASE"/>
    <property type="match status" value="1"/>
</dbReference>
<keyword evidence="2 7" id="KW-0820">tRNA-binding</keyword>
<dbReference type="Proteomes" id="UP000033982">
    <property type="component" value="Unassembled WGS sequence"/>
</dbReference>
<organism evidence="10 11">
    <name type="scientific">Candidatus Magasanikbacteria bacterium GW2011_GWA2_50_22</name>
    <dbReference type="NCBI Taxonomy" id="1619043"/>
    <lineage>
        <taxon>Bacteria</taxon>
        <taxon>Candidatus Magasanikiibacteriota</taxon>
    </lineage>
</organism>
<evidence type="ECO:0000256" key="7">
    <source>
        <dbReference type="HAMAP-Rule" id="MF_00083"/>
    </source>
</evidence>
<feature type="active site" description="Proton acceptor" evidence="7">
    <location>
        <position position="19"/>
    </location>
</feature>
<comment type="catalytic activity">
    <reaction evidence="7 8">
        <text>an N-acyl-L-alpha-aminoacyl-tRNA + H2O = an N-acyl-L-amino acid + a tRNA + H(+)</text>
        <dbReference type="Rhea" id="RHEA:54448"/>
        <dbReference type="Rhea" id="RHEA-COMP:10123"/>
        <dbReference type="Rhea" id="RHEA-COMP:13883"/>
        <dbReference type="ChEBI" id="CHEBI:15377"/>
        <dbReference type="ChEBI" id="CHEBI:15378"/>
        <dbReference type="ChEBI" id="CHEBI:59874"/>
        <dbReference type="ChEBI" id="CHEBI:78442"/>
        <dbReference type="ChEBI" id="CHEBI:138191"/>
        <dbReference type="EC" id="3.1.1.29"/>
    </reaction>
</comment>
<dbReference type="PANTHER" id="PTHR17224:SF1">
    <property type="entry name" value="PEPTIDYL-TRNA HYDROLASE"/>
    <property type="match status" value="1"/>
</dbReference>
<dbReference type="InterPro" id="IPR018171">
    <property type="entry name" value="Pept_tRNA_hydro_CS"/>
</dbReference>
<sequence length="188" mass="21133">MQLIVGLGNPGEEYKKTRHNIGFAVLDSLGQKFTVDNTWKFNKKFDAELIETKLMCEKVILLKPQTFMNDSGAAVRVALQYYKLVPQDLLVIHDDLDLKLGTLRLAFGAGSAGHRGVQSIIDTLHTKEFWRLRVGIGLKRGAAESFVLKPFSRLEQAKLKKTLALVAHAVQMIFELGHDRTQTEINKT</sequence>